<feature type="compositionally biased region" description="Low complexity" evidence="1">
    <location>
        <begin position="65"/>
        <end position="83"/>
    </location>
</feature>
<feature type="region of interest" description="Disordered" evidence="1">
    <location>
        <begin position="1"/>
        <end position="84"/>
    </location>
</feature>
<dbReference type="CDD" id="cd14688">
    <property type="entry name" value="bZIP_YAP"/>
    <property type="match status" value="1"/>
</dbReference>
<dbReference type="PROSITE" id="PS00036">
    <property type="entry name" value="BZIP_BASIC"/>
    <property type="match status" value="1"/>
</dbReference>
<comment type="caution">
    <text evidence="3">The sequence shown here is derived from an EMBL/GenBank/DDBJ whole genome shotgun (WGS) entry which is preliminary data.</text>
</comment>
<dbReference type="GO" id="GO:0003700">
    <property type="term" value="F:DNA-binding transcription factor activity"/>
    <property type="evidence" value="ECO:0007669"/>
    <property type="project" value="InterPro"/>
</dbReference>
<evidence type="ECO:0000259" key="2">
    <source>
        <dbReference type="PROSITE" id="PS00036"/>
    </source>
</evidence>
<dbReference type="Proteomes" id="UP001295740">
    <property type="component" value="Unassembled WGS sequence"/>
</dbReference>
<keyword evidence="4" id="KW-1185">Reference proteome</keyword>
<evidence type="ECO:0000313" key="3">
    <source>
        <dbReference type="EMBL" id="CAJ2513375.1"/>
    </source>
</evidence>
<feature type="compositionally biased region" description="Basic residues" evidence="1">
    <location>
        <begin position="28"/>
        <end position="47"/>
    </location>
</feature>
<organism evidence="3 4">
    <name type="scientific">Anthostomella pinea</name>
    <dbReference type="NCBI Taxonomy" id="933095"/>
    <lineage>
        <taxon>Eukaryota</taxon>
        <taxon>Fungi</taxon>
        <taxon>Dikarya</taxon>
        <taxon>Ascomycota</taxon>
        <taxon>Pezizomycotina</taxon>
        <taxon>Sordariomycetes</taxon>
        <taxon>Xylariomycetidae</taxon>
        <taxon>Xylariales</taxon>
        <taxon>Xylariaceae</taxon>
        <taxon>Anthostomella</taxon>
    </lineage>
</organism>
<protein>
    <submittedName>
        <fullName evidence="3">Uu.00g014940.m01.CDS01</fullName>
    </submittedName>
</protein>
<dbReference type="AlphaFoldDB" id="A0AAI8VZ02"/>
<evidence type="ECO:0000256" key="1">
    <source>
        <dbReference type="SAM" id="MobiDB-lite"/>
    </source>
</evidence>
<reference evidence="3" key="1">
    <citation type="submission" date="2023-10" db="EMBL/GenBank/DDBJ databases">
        <authorList>
            <person name="Hackl T."/>
        </authorList>
    </citation>
    <scope>NUCLEOTIDE SEQUENCE</scope>
</reference>
<evidence type="ECO:0000313" key="4">
    <source>
        <dbReference type="Proteomes" id="UP001295740"/>
    </source>
</evidence>
<feature type="domain" description="BZIP" evidence="2">
    <location>
        <begin position="30"/>
        <end position="45"/>
    </location>
</feature>
<feature type="region of interest" description="Disordered" evidence="1">
    <location>
        <begin position="205"/>
        <end position="269"/>
    </location>
</feature>
<gene>
    <name evidence="3" type="ORF">KHLLAP_LOCUS13843</name>
</gene>
<sequence>MSSSKVEQHPASPSPPKKSTRSQSPRAKERRRLQNRIAQRNHRRKLKERAAGTDESASPEERLSRSCSASSDTSSRHSSPRDSGAMESTFLAEYMLTGDSSAWANLDLALVYPMPSTMDAAASAFDPACFMSLAPECTCNGVTGPCAHHLDDFQERFVNMMAAPLPPPPHPPLAPSPSLAPVPAAPDDPMFMQPMSFEAAGGNELYDLPVSRGPHPSQHGRTLSRHSRSRSQSVQQARRRKRSATMALPLSQIAASVTPSHSPEVARAASSPALSPIDAEAANASAANSVRFKAVLDFVRNAGFQDFDSMVTSYYTTQFEKNSLADVSQRASRGRRLHKLLHDLHESSNRWSKWESRGFKDSVMQSARRICVAEMDKVAQDHPREQERYPVPAFDGLGNDNESVMSTDKDRNAGLSSLGLSASSHLTVPDDMETLQDEAPNVWSILTEMAGPDGLQCDQVSQSVLESLVQARRSQKTKLNPFVGT</sequence>
<name>A0AAI8VZ02_9PEZI</name>
<accession>A0AAI8VZ02</accession>
<dbReference type="InterPro" id="IPR004827">
    <property type="entry name" value="bZIP"/>
</dbReference>
<dbReference type="EMBL" id="CAUWAG010000020">
    <property type="protein sequence ID" value="CAJ2513375.1"/>
    <property type="molecule type" value="Genomic_DNA"/>
</dbReference>
<proteinExistence type="predicted"/>